<dbReference type="PROSITE" id="PS50929">
    <property type="entry name" value="ABC_TM1F"/>
    <property type="match status" value="1"/>
</dbReference>
<dbReference type="SUPFAM" id="SSF90123">
    <property type="entry name" value="ABC transporter transmembrane region"/>
    <property type="match status" value="1"/>
</dbReference>
<dbReference type="InterPro" id="IPR039421">
    <property type="entry name" value="Type_1_exporter"/>
</dbReference>
<reference evidence="8 9" key="1">
    <citation type="submission" date="2018-03" db="EMBL/GenBank/DDBJ databases">
        <title>Genomic Encyclopedia of Archaeal and Bacterial Type Strains, Phase II (KMG-II): from individual species to whole genera.</title>
        <authorList>
            <person name="Goeker M."/>
        </authorList>
    </citation>
    <scope>NUCLEOTIDE SEQUENCE [LARGE SCALE GENOMIC DNA]</scope>
    <source>
        <strain evidence="8 9">DSM 45348</strain>
    </source>
</reference>
<proteinExistence type="predicted"/>
<dbReference type="Gene3D" id="1.20.1560.10">
    <property type="entry name" value="ABC transporter type 1, transmembrane domain"/>
    <property type="match status" value="1"/>
</dbReference>
<dbReference type="Pfam" id="PF00664">
    <property type="entry name" value="ABC_membrane"/>
    <property type="match status" value="1"/>
</dbReference>
<comment type="caution">
    <text evidence="8">The sequence shown here is derived from an EMBL/GenBank/DDBJ whole genome shotgun (WGS) entry which is preliminary data.</text>
</comment>
<evidence type="ECO:0000256" key="5">
    <source>
        <dbReference type="SAM" id="Phobius"/>
    </source>
</evidence>
<sequence>MSRSGGRILRRTVTRNGRRLWPGTALIGVHQACEAAIPILIGVIVDSAVTPGDGTALALWVGALGVLFAVLTMAYRFGARQLMKAIAEEAHLLRLEVSAKILHPRGVRTDFRAGDLLTVSTSDADNTSYLLDYVPRIAGAVVATAISAVTLLLISVPLGLAVLVATPLVLVVLQLSAPRITERVADQQEQAGRATSLATDLVTGLRPLRGIGAQDAAAERYRVVSRRSLAATLRAARTQGGYLAASTVLSTLLACGIAILAGWFALSGRITVGQFITVIGSAQFLVEPFGLLAIVPSWIAEARASADRVAQVTDAGLVLPEGVAAPAAERCELHLSGVRHGPLAGLDLRVRPGEFVGVVARRPADAEALVRLLATPAGYEGAVRLGGERLEDVDRDHARRLLLVEPHHADLFTGTIAANVAPHGEDPSAPGEGLSMAGALAAAAADEVVDTQPEGLGTPVAERGASLSGGQRQRLALARALLARPPVLVLHDPTTAVDAVTEHAVAQGIRALRHGPGSGFATVVITGSPALLAATDRVVVLGDGVVTAEGAHAELGSSDDSYRRLVLR</sequence>
<dbReference type="PANTHER" id="PTHR43394:SF1">
    <property type="entry name" value="ATP-BINDING CASSETTE SUB-FAMILY B MEMBER 10, MITOCHONDRIAL"/>
    <property type="match status" value="1"/>
</dbReference>
<dbReference type="GO" id="GO:0005524">
    <property type="term" value="F:ATP binding"/>
    <property type="evidence" value="ECO:0007669"/>
    <property type="project" value="UniProtKB-KW"/>
</dbReference>
<dbReference type="InterPro" id="IPR011527">
    <property type="entry name" value="ABC1_TM_dom"/>
</dbReference>
<evidence type="ECO:0000259" key="6">
    <source>
        <dbReference type="PROSITE" id="PS50893"/>
    </source>
</evidence>
<dbReference type="RefSeq" id="WP_106129385.1">
    <property type="nucleotide sequence ID" value="NZ_PVZG01000014.1"/>
</dbReference>
<feature type="transmembrane region" description="Helical" evidence="5">
    <location>
        <begin position="272"/>
        <end position="295"/>
    </location>
</feature>
<dbReference type="InterPro" id="IPR003439">
    <property type="entry name" value="ABC_transporter-like_ATP-bd"/>
</dbReference>
<dbReference type="AlphaFoldDB" id="A0A2T0RS40"/>
<feature type="domain" description="ABC transmembrane type-1" evidence="7">
    <location>
        <begin position="23"/>
        <end position="293"/>
    </location>
</feature>
<keyword evidence="9" id="KW-1185">Reference proteome</keyword>
<dbReference type="SUPFAM" id="SSF52540">
    <property type="entry name" value="P-loop containing nucleoside triphosphate hydrolases"/>
    <property type="match status" value="1"/>
</dbReference>
<dbReference type="PROSITE" id="PS00211">
    <property type="entry name" value="ABC_TRANSPORTER_1"/>
    <property type="match status" value="1"/>
</dbReference>
<keyword evidence="2 5" id="KW-0812">Transmembrane</keyword>
<dbReference type="Gene3D" id="3.40.50.300">
    <property type="entry name" value="P-loop containing nucleotide triphosphate hydrolases"/>
    <property type="match status" value="1"/>
</dbReference>
<dbReference type="Pfam" id="PF00005">
    <property type="entry name" value="ABC_tran"/>
    <property type="match status" value="1"/>
</dbReference>
<dbReference type="PANTHER" id="PTHR43394">
    <property type="entry name" value="ATP-DEPENDENT PERMEASE MDL1, MITOCHONDRIAL"/>
    <property type="match status" value="1"/>
</dbReference>
<evidence type="ECO:0000313" key="8">
    <source>
        <dbReference type="EMBL" id="PRY23988.1"/>
    </source>
</evidence>
<evidence type="ECO:0000256" key="1">
    <source>
        <dbReference type="ARBA" id="ARBA00004651"/>
    </source>
</evidence>
<protein>
    <submittedName>
        <fullName evidence="8">Putative ABC transport system ATP-binding protein</fullName>
    </submittedName>
</protein>
<feature type="transmembrane region" description="Helical" evidence="5">
    <location>
        <begin position="160"/>
        <end position="177"/>
    </location>
</feature>
<feature type="domain" description="ABC transporter" evidence="6">
    <location>
        <begin position="328"/>
        <end position="568"/>
    </location>
</feature>
<name>A0A2T0RS40_9ACTN</name>
<dbReference type="OrthoDB" id="4966664at2"/>
<dbReference type="PROSITE" id="PS50893">
    <property type="entry name" value="ABC_TRANSPORTER_2"/>
    <property type="match status" value="1"/>
</dbReference>
<keyword evidence="8" id="KW-0547">Nucleotide-binding</keyword>
<dbReference type="InterPro" id="IPR017871">
    <property type="entry name" value="ABC_transporter-like_CS"/>
</dbReference>
<dbReference type="GO" id="GO:0016887">
    <property type="term" value="F:ATP hydrolysis activity"/>
    <property type="evidence" value="ECO:0007669"/>
    <property type="project" value="InterPro"/>
</dbReference>
<evidence type="ECO:0000259" key="7">
    <source>
        <dbReference type="PROSITE" id="PS50929"/>
    </source>
</evidence>
<feature type="transmembrane region" description="Helical" evidence="5">
    <location>
        <begin position="242"/>
        <end position="266"/>
    </location>
</feature>
<organism evidence="8 9">
    <name type="scientific">Pseudosporangium ferrugineum</name>
    <dbReference type="NCBI Taxonomy" id="439699"/>
    <lineage>
        <taxon>Bacteria</taxon>
        <taxon>Bacillati</taxon>
        <taxon>Actinomycetota</taxon>
        <taxon>Actinomycetes</taxon>
        <taxon>Micromonosporales</taxon>
        <taxon>Micromonosporaceae</taxon>
        <taxon>Pseudosporangium</taxon>
    </lineage>
</organism>
<dbReference type="CDD" id="cd07346">
    <property type="entry name" value="ABC_6TM_exporters"/>
    <property type="match status" value="1"/>
</dbReference>
<evidence type="ECO:0000256" key="4">
    <source>
        <dbReference type="ARBA" id="ARBA00023136"/>
    </source>
</evidence>
<evidence type="ECO:0000256" key="2">
    <source>
        <dbReference type="ARBA" id="ARBA00022692"/>
    </source>
</evidence>
<gene>
    <name evidence="8" type="ORF">CLV70_114121</name>
</gene>
<dbReference type="GO" id="GO:0015421">
    <property type="term" value="F:ABC-type oligopeptide transporter activity"/>
    <property type="evidence" value="ECO:0007669"/>
    <property type="project" value="TreeGrafter"/>
</dbReference>
<keyword evidence="4 5" id="KW-0472">Membrane</keyword>
<dbReference type="InterPro" id="IPR027417">
    <property type="entry name" value="P-loop_NTPase"/>
</dbReference>
<comment type="subcellular location">
    <subcellularLocation>
        <location evidence="1">Cell membrane</location>
        <topology evidence="1">Multi-pass membrane protein</topology>
    </subcellularLocation>
</comment>
<keyword evidence="8" id="KW-0067">ATP-binding</keyword>
<keyword evidence="3 5" id="KW-1133">Transmembrane helix</keyword>
<feature type="transmembrane region" description="Helical" evidence="5">
    <location>
        <begin position="57"/>
        <end position="75"/>
    </location>
</feature>
<dbReference type="InterPro" id="IPR036640">
    <property type="entry name" value="ABC1_TM_sf"/>
</dbReference>
<evidence type="ECO:0000256" key="3">
    <source>
        <dbReference type="ARBA" id="ARBA00022989"/>
    </source>
</evidence>
<evidence type="ECO:0000313" key="9">
    <source>
        <dbReference type="Proteomes" id="UP000239209"/>
    </source>
</evidence>
<dbReference type="Proteomes" id="UP000239209">
    <property type="component" value="Unassembled WGS sequence"/>
</dbReference>
<accession>A0A2T0RS40</accession>
<feature type="transmembrane region" description="Helical" evidence="5">
    <location>
        <begin position="20"/>
        <end position="45"/>
    </location>
</feature>
<dbReference type="GO" id="GO:0005886">
    <property type="term" value="C:plasma membrane"/>
    <property type="evidence" value="ECO:0007669"/>
    <property type="project" value="UniProtKB-SubCell"/>
</dbReference>
<dbReference type="EMBL" id="PVZG01000014">
    <property type="protein sequence ID" value="PRY23988.1"/>
    <property type="molecule type" value="Genomic_DNA"/>
</dbReference>